<feature type="domain" description="RING-type" evidence="8">
    <location>
        <begin position="360"/>
        <end position="401"/>
    </location>
</feature>
<evidence type="ECO:0000256" key="6">
    <source>
        <dbReference type="PROSITE-ProRule" id="PRU00175"/>
    </source>
</evidence>
<reference evidence="9" key="1">
    <citation type="submission" date="2016-11" db="EMBL/GenBank/DDBJ databases">
        <title>The genome of Nicotiana attenuata.</title>
        <authorList>
            <person name="Xu S."/>
            <person name="Brockmoeller T."/>
            <person name="Gaquerel E."/>
            <person name="Navarro A."/>
            <person name="Kuhl H."/>
            <person name="Gase K."/>
            <person name="Ling Z."/>
            <person name="Zhou W."/>
            <person name="Kreitzer C."/>
            <person name="Stanke M."/>
            <person name="Tang H."/>
            <person name="Lyons E."/>
            <person name="Pandey P."/>
            <person name="Pandey S.P."/>
            <person name="Timmermann B."/>
            <person name="Baldwin I.T."/>
        </authorList>
    </citation>
    <scope>NUCLEOTIDE SEQUENCE [LARGE SCALE GENOMIC DNA]</scope>
    <source>
        <strain evidence="9">UT</strain>
    </source>
</reference>
<dbReference type="GO" id="GO:0019760">
    <property type="term" value="P:glucosinolate metabolic process"/>
    <property type="evidence" value="ECO:0007669"/>
    <property type="project" value="UniProtKB-ARBA"/>
</dbReference>
<evidence type="ECO:0000256" key="7">
    <source>
        <dbReference type="SAM" id="MobiDB-lite"/>
    </source>
</evidence>
<dbReference type="PROSITE" id="PS51273">
    <property type="entry name" value="GATASE_TYPE_1"/>
    <property type="match status" value="1"/>
</dbReference>
<dbReference type="Pfam" id="PF00117">
    <property type="entry name" value="GATase"/>
    <property type="match status" value="1"/>
</dbReference>
<gene>
    <name evidence="9" type="primary">GGP5_0</name>
    <name evidence="9" type="ORF">A4A49_22879</name>
</gene>
<dbReference type="GO" id="GO:0005829">
    <property type="term" value="C:cytosol"/>
    <property type="evidence" value="ECO:0007669"/>
    <property type="project" value="UniProtKB-SubCell"/>
</dbReference>
<evidence type="ECO:0000256" key="4">
    <source>
        <dbReference type="ARBA" id="ARBA00022490"/>
    </source>
</evidence>
<dbReference type="STRING" id="49451.A0A314L1A3"/>
<dbReference type="GO" id="GO:0008233">
    <property type="term" value="F:peptidase activity"/>
    <property type="evidence" value="ECO:0007669"/>
    <property type="project" value="UniProtKB-ARBA"/>
</dbReference>
<feature type="compositionally biased region" description="Basic and acidic residues" evidence="7">
    <location>
        <begin position="223"/>
        <end position="243"/>
    </location>
</feature>
<dbReference type="FunFam" id="3.30.40.10:FF:000417">
    <property type="entry name" value="E3 ubiquitin ligase BIG BROTHER-related"/>
    <property type="match status" value="1"/>
</dbReference>
<dbReference type="PANTHER" id="PTHR42695">
    <property type="entry name" value="GLUTAMINE AMIDOTRANSFERASE YLR126C-RELATED"/>
    <property type="match status" value="1"/>
</dbReference>
<dbReference type="InterPro" id="IPR017926">
    <property type="entry name" value="GATASE"/>
</dbReference>
<keyword evidence="6" id="KW-0862">Zinc</keyword>
<organism evidence="9 10">
    <name type="scientific">Nicotiana attenuata</name>
    <name type="common">Coyote tobacco</name>
    <dbReference type="NCBI Taxonomy" id="49451"/>
    <lineage>
        <taxon>Eukaryota</taxon>
        <taxon>Viridiplantae</taxon>
        <taxon>Streptophyta</taxon>
        <taxon>Embryophyta</taxon>
        <taxon>Tracheophyta</taxon>
        <taxon>Spermatophyta</taxon>
        <taxon>Magnoliopsida</taxon>
        <taxon>eudicotyledons</taxon>
        <taxon>Gunneridae</taxon>
        <taxon>Pentapetalae</taxon>
        <taxon>asterids</taxon>
        <taxon>lamiids</taxon>
        <taxon>Solanales</taxon>
        <taxon>Solanaceae</taxon>
        <taxon>Nicotianoideae</taxon>
        <taxon>Nicotianeae</taxon>
        <taxon>Nicotiana</taxon>
    </lineage>
</organism>
<proteinExistence type="inferred from homology"/>
<keyword evidence="10" id="KW-1185">Reference proteome</keyword>
<evidence type="ECO:0000256" key="3">
    <source>
        <dbReference type="ARBA" id="ARBA00011083"/>
    </source>
</evidence>
<comment type="pathway">
    <text evidence="2">Secondary metabolite biosynthesis.</text>
</comment>
<comment type="caution">
    <text evidence="9">The sequence shown here is derived from an EMBL/GenBank/DDBJ whole genome shotgun (WGS) entry which is preliminary data.</text>
</comment>
<dbReference type="SMART" id="SM00184">
    <property type="entry name" value="RING"/>
    <property type="match status" value="1"/>
</dbReference>
<evidence type="ECO:0000256" key="1">
    <source>
        <dbReference type="ARBA" id="ARBA00004514"/>
    </source>
</evidence>
<dbReference type="InterPro" id="IPR001841">
    <property type="entry name" value="Znf_RING"/>
</dbReference>
<keyword evidence="5" id="KW-0378">Hydrolase</keyword>
<keyword evidence="4" id="KW-0963">Cytoplasm</keyword>
<comment type="subcellular location">
    <subcellularLocation>
        <location evidence="1">Cytoplasm</location>
        <location evidence="1">Cytosol</location>
    </subcellularLocation>
</comment>
<keyword evidence="6" id="KW-0479">Metal-binding</keyword>
<dbReference type="Gene3D" id="3.40.50.880">
    <property type="match status" value="1"/>
</dbReference>
<dbReference type="Proteomes" id="UP000187609">
    <property type="component" value="Unassembled WGS sequence"/>
</dbReference>
<dbReference type="InterPro" id="IPR029062">
    <property type="entry name" value="Class_I_gatase-like"/>
</dbReference>
<dbReference type="PROSITE" id="PS50089">
    <property type="entry name" value="ZF_RING_2"/>
    <property type="match status" value="1"/>
</dbReference>
<dbReference type="AlphaFoldDB" id="A0A314L1A3"/>
<dbReference type="SUPFAM" id="SSF57850">
    <property type="entry name" value="RING/U-box"/>
    <property type="match status" value="1"/>
</dbReference>
<feature type="region of interest" description="Disordered" evidence="7">
    <location>
        <begin position="223"/>
        <end position="250"/>
    </location>
</feature>
<dbReference type="SMR" id="A0A314L1A3"/>
<dbReference type="InterPro" id="IPR013083">
    <property type="entry name" value="Znf_RING/FYVE/PHD"/>
</dbReference>
<dbReference type="Gene3D" id="3.30.40.10">
    <property type="entry name" value="Zinc/RING finger domain, C3HC4 (zinc finger)"/>
    <property type="match status" value="1"/>
</dbReference>
<dbReference type="EMBL" id="MJEQ01000577">
    <property type="protein sequence ID" value="OIT35323.1"/>
    <property type="molecule type" value="Genomic_DNA"/>
</dbReference>
<dbReference type="PANTHER" id="PTHR42695:SF9">
    <property type="entry name" value="GAMMA-GLUTAMYL PEPTIDASE 2-RELATED"/>
    <property type="match status" value="1"/>
</dbReference>
<evidence type="ECO:0000259" key="8">
    <source>
        <dbReference type="PROSITE" id="PS50089"/>
    </source>
</evidence>
<evidence type="ECO:0000256" key="2">
    <source>
        <dbReference type="ARBA" id="ARBA00005179"/>
    </source>
</evidence>
<dbReference type="SUPFAM" id="SSF52317">
    <property type="entry name" value="Class I glutamine amidotransferase-like"/>
    <property type="match status" value="1"/>
</dbReference>
<evidence type="ECO:0000256" key="5">
    <source>
        <dbReference type="ARBA" id="ARBA00022801"/>
    </source>
</evidence>
<evidence type="ECO:0000313" key="9">
    <source>
        <dbReference type="EMBL" id="OIT35323.1"/>
    </source>
</evidence>
<dbReference type="FunFam" id="3.40.50.880:FF:000040">
    <property type="entry name" value="Gamma-glutamyl peptidase 5"/>
    <property type="match status" value="1"/>
</dbReference>
<dbReference type="InterPro" id="IPR044992">
    <property type="entry name" value="ChyE-like"/>
</dbReference>
<protein>
    <submittedName>
        <fullName evidence="9">Gamma-glutamyl peptidase 5</fullName>
    </submittedName>
</protein>
<keyword evidence="6" id="KW-0863">Zinc-finger</keyword>
<dbReference type="Gramene" id="OIT35323">
    <property type="protein sequence ID" value="OIT35323"/>
    <property type="gene ID" value="A4A49_22879"/>
</dbReference>
<dbReference type="Pfam" id="PF13639">
    <property type="entry name" value="zf-RING_2"/>
    <property type="match status" value="1"/>
</dbReference>
<dbReference type="CDD" id="cd01741">
    <property type="entry name" value="GATase1_1"/>
    <property type="match status" value="1"/>
</dbReference>
<name>A0A314L1A3_NICAT</name>
<evidence type="ECO:0000313" key="10">
    <source>
        <dbReference type="Proteomes" id="UP000187609"/>
    </source>
</evidence>
<accession>A0A314L1A3</accession>
<sequence length="413" mass="47271">MKVEEEKKYALLLAAKDSDYVKKVYGGYYNVFVEAYGEEGEKWDLFRVVDGEFPDMTELHNYEGFVVSGSPYDAYGNDNWILKLCLLLQTLYFMQKKVLGICFGHQVLCRALGGDVRKADSGWDIGIREVSILKESPTCNSFLDLNEIPPTLSIIECHQDEVWEVPKEAKVIAFSDKTRVEMFTNGDHILGIQGHPEYTKDILNNLIDRLLSNGSIERGFAEDARSELHKAEPDRKSLQERKPTTRRTPLSQIDEDRVCIMLSMVESESEDEEITASDEEFLESEIQDFELEFYDNEYDDDNEDMEEDDVDPDELSYEELIALGEFVGVENRGLSEAEINKHLHSSTFQSNSSKTLIDRCVVCQLEYEEGENLVALPCDHPYHLDCIQKWLQIKKICPICNDEVSSTDVAKNV</sequence>
<comment type="similarity">
    <text evidence="3">Belongs to the peptidase C26 family.</text>
</comment>
<dbReference type="GO" id="GO:0008270">
    <property type="term" value="F:zinc ion binding"/>
    <property type="evidence" value="ECO:0007669"/>
    <property type="project" value="UniProtKB-KW"/>
</dbReference>